<gene>
    <name evidence="11" type="ORF">K444DRAFT_646255</name>
</gene>
<dbReference type="PANTHER" id="PTHR24305">
    <property type="entry name" value="CYTOCHROME P450"/>
    <property type="match status" value="1"/>
</dbReference>
<proteinExistence type="inferred from homology"/>
<keyword evidence="4 8" id="KW-0479">Metal-binding</keyword>
<evidence type="ECO:0000313" key="11">
    <source>
        <dbReference type="EMBL" id="PMD54405.1"/>
    </source>
</evidence>
<evidence type="ECO:0000256" key="7">
    <source>
        <dbReference type="ARBA" id="ARBA00023033"/>
    </source>
</evidence>
<reference evidence="11 12" key="1">
    <citation type="submission" date="2016-04" db="EMBL/GenBank/DDBJ databases">
        <title>A degradative enzymes factory behind the ericoid mycorrhizal symbiosis.</title>
        <authorList>
            <consortium name="DOE Joint Genome Institute"/>
            <person name="Martino E."/>
            <person name="Morin E."/>
            <person name="Grelet G."/>
            <person name="Kuo A."/>
            <person name="Kohler A."/>
            <person name="Daghino S."/>
            <person name="Barry K."/>
            <person name="Choi C."/>
            <person name="Cichocki N."/>
            <person name="Clum A."/>
            <person name="Copeland A."/>
            <person name="Hainaut M."/>
            <person name="Haridas S."/>
            <person name="Labutti K."/>
            <person name="Lindquist E."/>
            <person name="Lipzen A."/>
            <person name="Khouja H.-R."/>
            <person name="Murat C."/>
            <person name="Ohm R."/>
            <person name="Olson A."/>
            <person name="Spatafora J."/>
            <person name="Veneault-Fourrey C."/>
            <person name="Henrissat B."/>
            <person name="Grigoriev I."/>
            <person name="Martin F."/>
            <person name="Perotto S."/>
        </authorList>
    </citation>
    <scope>NUCLEOTIDE SEQUENCE [LARGE SCALE GENOMIC DNA]</scope>
    <source>
        <strain evidence="11 12">E</strain>
    </source>
</reference>
<dbReference type="InterPro" id="IPR036396">
    <property type="entry name" value="Cyt_P450_sf"/>
</dbReference>
<dbReference type="STRING" id="1095630.A0A2J6SUG2"/>
<protein>
    <submittedName>
        <fullName evidence="11">Cytochrome P450</fullName>
    </submittedName>
</protein>
<evidence type="ECO:0000256" key="1">
    <source>
        <dbReference type="ARBA" id="ARBA00001971"/>
    </source>
</evidence>
<dbReference type="GO" id="GO:0005506">
    <property type="term" value="F:iron ion binding"/>
    <property type="evidence" value="ECO:0007669"/>
    <property type="project" value="InterPro"/>
</dbReference>
<dbReference type="GO" id="GO:0016705">
    <property type="term" value="F:oxidoreductase activity, acting on paired donors, with incorporation or reduction of molecular oxygen"/>
    <property type="evidence" value="ECO:0007669"/>
    <property type="project" value="InterPro"/>
</dbReference>
<dbReference type="SUPFAM" id="SSF48264">
    <property type="entry name" value="Cytochrome P450"/>
    <property type="match status" value="1"/>
</dbReference>
<name>A0A2J6SUG2_9HELO</name>
<organism evidence="11 12">
    <name type="scientific">Hyaloscypha bicolor E</name>
    <dbReference type="NCBI Taxonomy" id="1095630"/>
    <lineage>
        <taxon>Eukaryota</taxon>
        <taxon>Fungi</taxon>
        <taxon>Dikarya</taxon>
        <taxon>Ascomycota</taxon>
        <taxon>Pezizomycotina</taxon>
        <taxon>Leotiomycetes</taxon>
        <taxon>Helotiales</taxon>
        <taxon>Hyaloscyphaceae</taxon>
        <taxon>Hyaloscypha</taxon>
        <taxon>Hyaloscypha bicolor</taxon>
    </lineage>
</organism>
<dbReference type="AlphaFoldDB" id="A0A2J6SUG2"/>
<keyword evidence="3 8" id="KW-0349">Heme</keyword>
<evidence type="ECO:0000256" key="6">
    <source>
        <dbReference type="ARBA" id="ARBA00023004"/>
    </source>
</evidence>
<dbReference type="InterPro" id="IPR050121">
    <property type="entry name" value="Cytochrome_P450_monoxygenase"/>
</dbReference>
<dbReference type="CDD" id="cd11058">
    <property type="entry name" value="CYP60B-like"/>
    <property type="match status" value="1"/>
</dbReference>
<dbReference type="EMBL" id="KZ613865">
    <property type="protein sequence ID" value="PMD54405.1"/>
    <property type="molecule type" value="Genomic_DNA"/>
</dbReference>
<dbReference type="Proteomes" id="UP000235371">
    <property type="component" value="Unassembled WGS sequence"/>
</dbReference>
<keyword evidence="10" id="KW-0472">Membrane</keyword>
<evidence type="ECO:0000256" key="9">
    <source>
        <dbReference type="RuleBase" id="RU000461"/>
    </source>
</evidence>
<dbReference type="GO" id="GO:0004497">
    <property type="term" value="F:monooxygenase activity"/>
    <property type="evidence" value="ECO:0007669"/>
    <property type="project" value="UniProtKB-KW"/>
</dbReference>
<dbReference type="GO" id="GO:0020037">
    <property type="term" value="F:heme binding"/>
    <property type="evidence" value="ECO:0007669"/>
    <property type="project" value="InterPro"/>
</dbReference>
<dbReference type="InterPro" id="IPR001128">
    <property type="entry name" value="Cyt_P450"/>
</dbReference>
<evidence type="ECO:0000256" key="8">
    <source>
        <dbReference type="PIRSR" id="PIRSR602401-1"/>
    </source>
</evidence>
<evidence type="ECO:0000256" key="5">
    <source>
        <dbReference type="ARBA" id="ARBA00023002"/>
    </source>
</evidence>
<dbReference type="GeneID" id="36593256"/>
<feature type="transmembrane region" description="Helical" evidence="10">
    <location>
        <begin position="31"/>
        <end position="55"/>
    </location>
</feature>
<dbReference type="GO" id="GO:0009403">
    <property type="term" value="P:toxin biosynthetic process"/>
    <property type="evidence" value="ECO:0007669"/>
    <property type="project" value="UniProtKB-ARBA"/>
</dbReference>
<comment type="similarity">
    <text evidence="2 9">Belongs to the cytochrome P450 family.</text>
</comment>
<keyword evidence="10" id="KW-0812">Transmembrane</keyword>
<dbReference type="PANTHER" id="PTHR24305:SF210">
    <property type="entry name" value="CYTOCHROME P450 MONOOXYGENASE ASQL-RELATED"/>
    <property type="match status" value="1"/>
</dbReference>
<dbReference type="FunFam" id="1.10.630.10:FF:000047">
    <property type="entry name" value="Cytochrome P450 monooxygenase"/>
    <property type="match status" value="1"/>
</dbReference>
<dbReference type="OrthoDB" id="1470350at2759"/>
<evidence type="ECO:0000256" key="3">
    <source>
        <dbReference type="ARBA" id="ARBA00022617"/>
    </source>
</evidence>
<dbReference type="RefSeq" id="XP_024731309.1">
    <property type="nucleotide sequence ID" value="XM_024885179.1"/>
</dbReference>
<keyword evidence="12" id="KW-1185">Reference proteome</keyword>
<accession>A0A2J6SUG2</accession>
<evidence type="ECO:0000256" key="2">
    <source>
        <dbReference type="ARBA" id="ARBA00010617"/>
    </source>
</evidence>
<sequence length="528" mass="60547">MEANFSSFEIPQNMEPFHWATFRAPKPLNNFQIFVVLAFLLLLYLTARAVYLLFYHPLSRFQGPKLWILTRWPFMRAMQSGTLVHQVQKFHSKYGEMIRIGPNEISCINPQAWTDIYGSHKPGQNFGKNPLWMSRKQNSTNSILSAGDKDHHRIRRLISHAFSDKALREQEPILQQYVGTLMRRLHEQARAGWGDAIVDLVEWFSWTTFDIVGELGFGETFGCLTDERHHSWSALVFSHFKAASLVTSVRFYPFLERFLRWWLPSPVSNRQGHFQLSREKIHRRLKGAKASPDFISYVLDPKNEERMSLQEIETTFNILIIAGSETTASALAGTTGYLLKNPMCLATLVQEIRCNFEEETDINLSSLGKLPYLSAVIEEGLRMAPPVPSGLPRVTPAEGGIVCGEWLPGGTNISFSQWSAYRSPVNFSQPNEFIPERWLQSNRTSQFATDKKNTLQPFSFGPRNCIGKNLAYAELRLILSRMIWNFDLSLPKGMADYDWAKQKTYVLVEKEPLKVRLSPRKFVQLGST</sequence>
<dbReference type="Pfam" id="PF00067">
    <property type="entry name" value="p450"/>
    <property type="match status" value="1"/>
</dbReference>
<evidence type="ECO:0000256" key="4">
    <source>
        <dbReference type="ARBA" id="ARBA00022723"/>
    </source>
</evidence>
<keyword evidence="6 8" id="KW-0408">Iron</keyword>
<keyword evidence="7 9" id="KW-0503">Monooxygenase</keyword>
<dbReference type="InParanoid" id="A0A2J6SUG2"/>
<dbReference type="PRINTS" id="PR00463">
    <property type="entry name" value="EP450I"/>
</dbReference>
<evidence type="ECO:0000256" key="10">
    <source>
        <dbReference type="SAM" id="Phobius"/>
    </source>
</evidence>
<keyword evidence="5 9" id="KW-0560">Oxidoreductase</keyword>
<evidence type="ECO:0000313" key="12">
    <source>
        <dbReference type="Proteomes" id="UP000235371"/>
    </source>
</evidence>
<dbReference type="PROSITE" id="PS00086">
    <property type="entry name" value="CYTOCHROME_P450"/>
    <property type="match status" value="1"/>
</dbReference>
<dbReference type="Gene3D" id="1.10.630.10">
    <property type="entry name" value="Cytochrome P450"/>
    <property type="match status" value="1"/>
</dbReference>
<comment type="cofactor">
    <cofactor evidence="1 8">
        <name>heme</name>
        <dbReference type="ChEBI" id="CHEBI:30413"/>
    </cofactor>
</comment>
<dbReference type="InterPro" id="IPR017972">
    <property type="entry name" value="Cyt_P450_CS"/>
</dbReference>
<keyword evidence="10" id="KW-1133">Transmembrane helix</keyword>
<dbReference type="InterPro" id="IPR002401">
    <property type="entry name" value="Cyt_P450_E_grp-I"/>
</dbReference>
<dbReference type="PRINTS" id="PR00385">
    <property type="entry name" value="P450"/>
</dbReference>
<feature type="binding site" description="axial binding residue" evidence="8">
    <location>
        <position position="465"/>
    </location>
    <ligand>
        <name>heme</name>
        <dbReference type="ChEBI" id="CHEBI:30413"/>
    </ligand>
    <ligandPart>
        <name>Fe</name>
        <dbReference type="ChEBI" id="CHEBI:18248"/>
    </ligandPart>
</feature>